<dbReference type="Gene3D" id="1.10.8.650">
    <property type="entry name" value="Uncharacterised protein PF13642 yp_926445, C-terminal domain"/>
    <property type="match status" value="1"/>
</dbReference>
<dbReference type="InterPro" id="IPR025284">
    <property type="entry name" value="DUF4144"/>
</dbReference>
<dbReference type="Pfam" id="PF13642">
    <property type="entry name" value="DUF4144"/>
    <property type="match status" value="1"/>
</dbReference>
<reference evidence="1" key="1">
    <citation type="journal article" date="2020" name="mSystems">
        <title>Genome- and Community-Level Interaction Insights into Carbon Utilization and Element Cycling Functions of Hydrothermarchaeota in Hydrothermal Sediment.</title>
        <authorList>
            <person name="Zhou Z."/>
            <person name="Liu Y."/>
            <person name="Xu W."/>
            <person name="Pan J."/>
            <person name="Luo Z.H."/>
            <person name="Li M."/>
        </authorList>
    </citation>
    <scope>NUCLEOTIDE SEQUENCE [LARGE SCALE GENOMIC DNA]</scope>
    <source>
        <strain evidence="1">HyVt-346</strain>
    </source>
</reference>
<gene>
    <name evidence="1" type="ORF">ENH88_00715</name>
</gene>
<protein>
    <submittedName>
        <fullName evidence="1">Uncharacterized protein</fullName>
    </submittedName>
</protein>
<dbReference type="Proteomes" id="UP000886188">
    <property type="component" value="Unassembled WGS sequence"/>
</dbReference>
<dbReference type="EMBL" id="DRGM01000010">
    <property type="protein sequence ID" value="HEA14981.1"/>
    <property type="molecule type" value="Genomic_DNA"/>
</dbReference>
<evidence type="ECO:0000313" key="1">
    <source>
        <dbReference type="EMBL" id="HEA14981.1"/>
    </source>
</evidence>
<accession>A0A7V1CVB2</accession>
<name>A0A7V1CVB2_9GAMM</name>
<dbReference type="AlphaFoldDB" id="A0A7V1CVB2"/>
<dbReference type="RefSeq" id="WP_304178426.1">
    <property type="nucleotide sequence ID" value="NZ_DRGM01000010.1"/>
</dbReference>
<proteinExistence type="predicted"/>
<sequence length="96" mass="10862">MPYPKIIIYNEELEVVTQPSDVDDFLYGMNKDTQAQVTLLDHNGSYHTLDGEPCQALCSEQLTHYVKQYLANEGHCCLSKIEQLTPQQAFNLVALS</sequence>
<comment type="caution">
    <text evidence="1">The sequence shown here is derived from an EMBL/GenBank/DDBJ whole genome shotgun (WGS) entry which is preliminary data.</text>
</comment>
<organism evidence="1">
    <name type="scientific">Pseudoalteromonas prydzensis</name>
    <dbReference type="NCBI Taxonomy" id="182141"/>
    <lineage>
        <taxon>Bacteria</taxon>
        <taxon>Pseudomonadati</taxon>
        <taxon>Pseudomonadota</taxon>
        <taxon>Gammaproteobacteria</taxon>
        <taxon>Alteromonadales</taxon>
        <taxon>Pseudoalteromonadaceae</taxon>
        <taxon>Pseudoalteromonas</taxon>
    </lineage>
</organism>